<keyword evidence="1" id="KW-0812">Transmembrane</keyword>
<dbReference type="AlphaFoldDB" id="V4NIF0"/>
<protein>
    <submittedName>
        <fullName evidence="2">Uncharacterized protein</fullName>
    </submittedName>
</protein>
<dbReference type="RefSeq" id="WP_018079692.1">
    <property type="nucleotide sequence ID" value="NZ_AQWM01000001.1"/>
</dbReference>
<organism evidence="2 3">
    <name type="scientific">Asticcacaulis benevestitus DSM 16100 = ATCC BAA-896</name>
    <dbReference type="NCBI Taxonomy" id="1121022"/>
    <lineage>
        <taxon>Bacteria</taxon>
        <taxon>Pseudomonadati</taxon>
        <taxon>Pseudomonadota</taxon>
        <taxon>Alphaproteobacteria</taxon>
        <taxon>Caulobacterales</taxon>
        <taxon>Caulobacteraceae</taxon>
        <taxon>Asticcacaulis</taxon>
    </lineage>
</organism>
<comment type="caution">
    <text evidence="2">The sequence shown here is derived from an EMBL/GenBank/DDBJ whole genome shotgun (WGS) entry which is preliminary data.</text>
</comment>
<dbReference type="EMBL" id="AWGB01000086">
    <property type="protein sequence ID" value="ESQ81602.1"/>
    <property type="molecule type" value="Genomic_DNA"/>
</dbReference>
<evidence type="ECO:0000313" key="2">
    <source>
        <dbReference type="EMBL" id="ESQ81602.1"/>
    </source>
</evidence>
<gene>
    <name evidence="2" type="ORF">ABENE_21765</name>
</gene>
<reference evidence="2 3" key="1">
    <citation type="journal article" date="2014" name="Nature">
        <title>Sequential evolution of bacterial morphology by co-option of a developmental regulator.</title>
        <authorList>
            <person name="Jiang C."/>
            <person name="Brown P.J."/>
            <person name="Ducret A."/>
            <person name="Brun Y.V."/>
        </authorList>
    </citation>
    <scope>NUCLEOTIDE SEQUENCE [LARGE SCALE GENOMIC DNA]</scope>
    <source>
        <strain evidence="2 3">DSM 16100</strain>
    </source>
</reference>
<feature type="transmembrane region" description="Helical" evidence="1">
    <location>
        <begin position="40"/>
        <end position="61"/>
    </location>
</feature>
<keyword evidence="1" id="KW-1133">Transmembrane helix</keyword>
<keyword evidence="1" id="KW-0472">Membrane</keyword>
<dbReference type="OrthoDB" id="7172032at2"/>
<sequence>MPLQGPGTQVTEQDLHLQTGAYDEVHHAHGYAHVRERHHWYWFAGLGVTAVLALAAGFVSWQVHEIAAPFCASEPGKVIRSPGGTLELNIASVSCFGAVPEQKIFIRRAGETARGGKAVAAFGTGAKVNARWVSDEQVVISQRGGKIWFFVPRWHDVKFRYR</sequence>
<evidence type="ECO:0000256" key="1">
    <source>
        <dbReference type="SAM" id="Phobius"/>
    </source>
</evidence>
<accession>V4NIF0</accession>
<dbReference type="PATRIC" id="fig|1121022.4.peg.4457"/>
<keyword evidence="3" id="KW-1185">Reference proteome</keyword>
<proteinExistence type="predicted"/>
<evidence type="ECO:0000313" key="3">
    <source>
        <dbReference type="Proteomes" id="UP000017837"/>
    </source>
</evidence>
<name>V4NIF0_9CAUL</name>
<dbReference type="Proteomes" id="UP000017837">
    <property type="component" value="Unassembled WGS sequence"/>
</dbReference>